<dbReference type="AlphaFoldDB" id="A0A0G9K4B2"/>
<feature type="transmembrane region" description="Helical" evidence="1">
    <location>
        <begin position="12"/>
        <end position="31"/>
    </location>
</feature>
<protein>
    <submittedName>
        <fullName evidence="2">Cell division protein FtsX</fullName>
    </submittedName>
</protein>
<name>A0A0G9K4B2_9BACT</name>
<dbReference type="GO" id="GO:0032153">
    <property type="term" value="C:cell division site"/>
    <property type="evidence" value="ECO:0007669"/>
    <property type="project" value="TreeGrafter"/>
</dbReference>
<dbReference type="Proteomes" id="UP000035514">
    <property type="component" value="Unassembled WGS sequence"/>
</dbReference>
<feature type="transmembrane region" description="Helical" evidence="1">
    <location>
        <begin position="241"/>
        <end position="267"/>
    </location>
</feature>
<dbReference type="GO" id="GO:0051301">
    <property type="term" value="P:cell division"/>
    <property type="evidence" value="ECO:0007669"/>
    <property type="project" value="UniProtKB-KW"/>
</dbReference>
<dbReference type="PATRIC" id="fig|1447256.3.peg.717"/>
<gene>
    <name evidence="2" type="ORF">AA20_03710</name>
</gene>
<organism evidence="2 3">
    <name type="scientific">Aliarcobacter butzleri L348</name>
    <dbReference type="NCBI Taxonomy" id="1447256"/>
    <lineage>
        <taxon>Bacteria</taxon>
        <taxon>Pseudomonadati</taxon>
        <taxon>Campylobacterota</taxon>
        <taxon>Epsilonproteobacteria</taxon>
        <taxon>Campylobacterales</taxon>
        <taxon>Arcobacteraceae</taxon>
        <taxon>Aliarcobacter</taxon>
    </lineage>
</organism>
<evidence type="ECO:0000313" key="3">
    <source>
        <dbReference type="Proteomes" id="UP000035514"/>
    </source>
</evidence>
<proteinExistence type="predicted"/>
<dbReference type="PANTHER" id="PTHR47755">
    <property type="entry name" value="CELL DIVISION PROTEIN FTSX"/>
    <property type="match status" value="1"/>
</dbReference>
<accession>A0A0G9K4B2</accession>
<sequence>MGLFMKSLKNIFAFLLPLLSMLITFTIYLLISNIVENYKSKISRDYSIIIVATNPIKNISELAGIKVEKIQTLPNDKIIENIKSNLSNNSVELLKQKLPNFYQIYLEIFPTSTELEVIKNTLLANKDIKKVEVFYKNHNQIYLLLLILNSVSFILFFIITLFAIIIIAKQIKLWFHEYRVKISILRLHGASILYSASSILNYALLSSFLSFLIAGIFLVFISNNLDVLFPLELQEIVDVKINLVVELIKLFLLSFFISIFTIFGVLLKYKISND</sequence>
<evidence type="ECO:0000313" key="2">
    <source>
        <dbReference type="EMBL" id="KLE01276.1"/>
    </source>
</evidence>
<keyword evidence="1" id="KW-0812">Transmembrane</keyword>
<dbReference type="InterPro" id="IPR004513">
    <property type="entry name" value="FtsX"/>
</dbReference>
<dbReference type="PANTHER" id="PTHR47755:SF1">
    <property type="entry name" value="CELL DIVISION PROTEIN FTSX"/>
    <property type="match status" value="1"/>
</dbReference>
<feature type="transmembrane region" description="Helical" evidence="1">
    <location>
        <begin position="141"/>
        <end position="168"/>
    </location>
</feature>
<keyword evidence="2" id="KW-0131">Cell cycle</keyword>
<feature type="transmembrane region" description="Helical" evidence="1">
    <location>
        <begin position="189"/>
        <end position="221"/>
    </location>
</feature>
<dbReference type="EMBL" id="JAIQ01000070">
    <property type="protein sequence ID" value="KLE01276.1"/>
    <property type="molecule type" value="Genomic_DNA"/>
</dbReference>
<comment type="caution">
    <text evidence="2">The sequence shown here is derived from an EMBL/GenBank/DDBJ whole genome shotgun (WGS) entry which is preliminary data.</text>
</comment>
<keyword evidence="1" id="KW-1133">Transmembrane helix</keyword>
<keyword evidence="2" id="KW-0132">Cell division</keyword>
<evidence type="ECO:0000256" key="1">
    <source>
        <dbReference type="SAM" id="Phobius"/>
    </source>
</evidence>
<keyword evidence="1" id="KW-0472">Membrane</keyword>
<dbReference type="GO" id="GO:0016020">
    <property type="term" value="C:membrane"/>
    <property type="evidence" value="ECO:0007669"/>
    <property type="project" value="InterPro"/>
</dbReference>
<reference evidence="2 3" key="1">
    <citation type="submission" date="2014-01" db="EMBL/GenBank/DDBJ databases">
        <title>Development of a Comparative Genomic Fingerprinting Assay for High Resolution Genotyping of Arcobacter butzleri.</title>
        <authorList>
            <person name="Webb A.L."/>
            <person name="Inglis G.D."/>
            <person name="Kruczkiewicz P."/>
            <person name="Selinger L.B."/>
            <person name="Taboada E.N."/>
        </authorList>
    </citation>
    <scope>NUCLEOTIDE SEQUENCE [LARGE SCALE GENOMIC DNA]</scope>
    <source>
        <strain evidence="2 3">L348</strain>
    </source>
</reference>